<dbReference type="EMBL" id="JAFIDA010000001">
    <property type="protein sequence ID" value="MBP1325064.1"/>
    <property type="molecule type" value="Genomic_DNA"/>
</dbReference>
<protein>
    <submittedName>
        <fullName evidence="2">Uncharacterized protein</fullName>
    </submittedName>
</protein>
<keyword evidence="1" id="KW-0812">Transmembrane</keyword>
<keyword evidence="1" id="KW-0472">Membrane</keyword>
<name>A0A940T2X2_9MICO</name>
<reference evidence="2" key="1">
    <citation type="submission" date="2021-02" db="EMBL/GenBank/DDBJ databases">
        <title>Sequencing the genomes of 1000 actinobacteria strains.</title>
        <authorList>
            <person name="Klenk H.-P."/>
        </authorList>
    </citation>
    <scope>NUCLEOTIDE SEQUENCE</scope>
    <source>
        <strain evidence="2">DSM 22850</strain>
    </source>
</reference>
<proteinExistence type="predicted"/>
<feature type="transmembrane region" description="Helical" evidence="1">
    <location>
        <begin position="27"/>
        <end position="46"/>
    </location>
</feature>
<feature type="transmembrane region" description="Helical" evidence="1">
    <location>
        <begin position="135"/>
        <end position="159"/>
    </location>
</feature>
<feature type="transmembrane region" description="Helical" evidence="1">
    <location>
        <begin position="52"/>
        <end position="72"/>
    </location>
</feature>
<evidence type="ECO:0000313" key="2">
    <source>
        <dbReference type="EMBL" id="MBP1325064.1"/>
    </source>
</evidence>
<keyword evidence="3" id="KW-1185">Reference proteome</keyword>
<dbReference type="AlphaFoldDB" id="A0A940T2X2"/>
<gene>
    <name evidence="2" type="ORF">JOF28_000296</name>
</gene>
<evidence type="ECO:0000313" key="3">
    <source>
        <dbReference type="Proteomes" id="UP000675163"/>
    </source>
</evidence>
<dbReference type="RefSeq" id="WP_209704147.1">
    <property type="nucleotide sequence ID" value="NZ_JAFIDA010000001.1"/>
</dbReference>
<sequence>MSNETRHDGPTQPRIENVIRIDGGRDWGGMLITLLATAGIMAIGYQLSLGPFADVVATGMTVFLVTLVGYLFKAGIWNLPPSGQDSDDLAFTKSTLRRIYDEIQTSIARSGVVKLIIFAALYTAGFLFLKAGMGVLFGLLSGTWMAIGVGLLFGAGLIAQKEILAWLRKLNTKKGRK</sequence>
<accession>A0A940T2X2</accession>
<organism evidence="2 3">
    <name type="scientific">Leucobacter exalbidus</name>
    <dbReference type="NCBI Taxonomy" id="662960"/>
    <lineage>
        <taxon>Bacteria</taxon>
        <taxon>Bacillati</taxon>
        <taxon>Actinomycetota</taxon>
        <taxon>Actinomycetes</taxon>
        <taxon>Micrococcales</taxon>
        <taxon>Microbacteriaceae</taxon>
        <taxon>Leucobacter</taxon>
    </lineage>
</organism>
<feature type="transmembrane region" description="Helical" evidence="1">
    <location>
        <begin position="107"/>
        <end position="129"/>
    </location>
</feature>
<comment type="caution">
    <text evidence="2">The sequence shown here is derived from an EMBL/GenBank/DDBJ whole genome shotgun (WGS) entry which is preliminary data.</text>
</comment>
<evidence type="ECO:0000256" key="1">
    <source>
        <dbReference type="SAM" id="Phobius"/>
    </source>
</evidence>
<keyword evidence="1" id="KW-1133">Transmembrane helix</keyword>
<dbReference type="Proteomes" id="UP000675163">
    <property type="component" value="Unassembled WGS sequence"/>
</dbReference>